<dbReference type="GO" id="GO:0019305">
    <property type="term" value="P:dTDP-rhamnose biosynthetic process"/>
    <property type="evidence" value="ECO:0007669"/>
    <property type="project" value="UniProtKB-UniPathway"/>
</dbReference>
<evidence type="ECO:0000256" key="4">
    <source>
        <dbReference type="ARBA" id="ARBA00017099"/>
    </source>
</evidence>
<dbReference type="Proteomes" id="UP000071561">
    <property type="component" value="Chromosome"/>
</dbReference>
<evidence type="ECO:0000256" key="1">
    <source>
        <dbReference type="ARBA" id="ARBA00004781"/>
    </source>
</evidence>
<keyword evidence="6" id="KW-0521">NADP</keyword>
<evidence type="ECO:0000313" key="9">
    <source>
        <dbReference type="Proteomes" id="UP000071561"/>
    </source>
</evidence>
<dbReference type="EC" id="1.1.1.133" evidence="3 6"/>
<dbReference type="SUPFAM" id="SSF51735">
    <property type="entry name" value="NAD(P)-binding Rossmann-fold domains"/>
    <property type="match status" value="1"/>
</dbReference>
<evidence type="ECO:0000256" key="2">
    <source>
        <dbReference type="ARBA" id="ARBA00010944"/>
    </source>
</evidence>
<dbReference type="InterPro" id="IPR036291">
    <property type="entry name" value="NAD(P)-bd_dom_sf"/>
</dbReference>
<dbReference type="InterPro" id="IPR029903">
    <property type="entry name" value="RmlD-like-bd"/>
</dbReference>
<evidence type="ECO:0000256" key="6">
    <source>
        <dbReference type="RuleBase" id="RU364082"/>
    </source>
</evidence>
<dbReference type="AlphaFoldDB" id="A0A127VJJ6"/>
<dbReference type="EMBL" id="CP014504">
    <property type="protein sequence ID" value="AMQ01371.1"/>
    <property type="molecule type" value="Genomic_DNA"/>
</dbReference>
<dbReference type="PANTHER" id="PTHR10491:SF4">
    <property type="entry name" value="METHIONINE ADENOSYLTRANSFERASE 2 SUBUNIT BETA"/>
    <property type="match status" value="1"/>
</dbReference>
<organism evidence="8 9">
    <name type="scientific">Pedobacter cryoconitis</name>
    <dbReference type="NCBI Taxonomy" id="188932"/>
    <lineage>
        <taxon>Bacteria</taxon>
        <taxon>Pseudomonadati</taxon>
        <taxon>Bacteroidota</taxon>
        <taxon>Sphingobacteriia</taxon>
        <taxon>Sphingobacteriales</taxon>
        <taxon>Sphingobacteriaceae</taxon>
        <taxon>Pedobacter</taxon>
    </lineage>
</organism>
<evidence type="ECO:0000256" key="3">
    <source>
        <dbReference type="ARBA" id="ARBA00012929"/>
    </source>
</evidence>
<dbReference type="InterPro" id="IPR005913">
    <property type="entry name" value="dTDP_dehydrorham_reduct"/>
</dbReference>
<reference evidence="8 9" key="1">
    <citation type="submission" date="2016-03" db="EMBL/GenBank/DDBJ databases">
        <title>Complete genome sequence of Pedobacter cryoconitis PAMC 27485.</title>
        <authorList>
            <person name="Lee J."/>
            <person name="Kim O.-S."/>
        </authorList>
    </citation>
    <scope>NUCLEOTIDE SEQUENCE [LARGE SCALE GENOMIC DNA]</scope>
    <source>
        <strain evidence="8 9">PAMC 27485</strain>
    </source>
</reference>
<dbReference type="Pfam" id="PF04321">
    <property type="entry name" value="RmlD_sub_bind"/>
    <property type="match status" value="1"/>
</dbReference>
<comment type="similarity">
    <text evidence="2 6">Belongs to the dTDP-4-dehydrorhamnose reductase family.</text>
</comment>
<keyword evidence="6" id="KW-0560">Oxidoreductase</keyword>
<comment type="pathway">
    <text evidence="1 6">Carbohydrate biosynthesis; dTDP-L-rhamnose biosynthesis.</text>
</comment>
<dbReference type="RefSeq" id="WP_068405400.1">
    <property type="nucleotide sequence ID" value="NZ_CP014504.1"/>
</dbReference>
<comment type="catalytic activity">
    <reaction evidence="5">
        <text>dTDP-beta-L-rhamnose + NADP(+) = dTDP-4-dehydro-beta-L-rhamnose + NADPH + H(+)</text>
        <dbReference type="Rhea" id="RHEA:21796"/>
        <dbReference type="ChEBI" id="CHEBI:15378"/>
        <dbReference type="ChEBI" id="CHEBI:57510"/>
        <dbReference type="ChEBI" id="CHEBI:57783"/>
        <dbReference type="ChEBI" id="CHEBI:58349"/>
        <dbReference type="ChEBI" id="CHEBI:62830"/>
        <dbReference type="EC" id="1.1.1.133"/>
    </reaction>
</comment>
<sequence length="285" mass="32644">MKRNIIVIGGSGQLGQCLNEVISGREETFNYIFLSRSDLDFVNSEDVKRLFEHYKPLYCINCAAYTEVDRAEEDLDRAFEVNEFAVKRLAENCLAYDTTLLHISTDFVFDGDSGIPLTEDKPTNPVNAYGLSKLNGELQIQQVMEKYYIIRTSWLYSEKANNFVKTMLKLAQSRDQLQVIYDQVGTPTYAVDLAKVIVNIIKNDKNAYGVYHYSNEGVASWYDFAKAVFEFAEIDMKVLPVTSSVFVTKAKRPHYSVMDKTKIKSVMGIEIPYWRDSLNFCIQNL</sequence>
<comment type="function">
    <text evidence="6">Catalyzes the reduction of dTDP-6-deoxy-L-lyxo-4-hexulose to yield dTDP-L-rhamnose.</text>
</comment>
<proteinExistence type="inferred from homology"/>
<evidence type="ECO:0000259" key="7">
    <source>
        <dbReference type="Pfam" id="PF04321"/>
    </source>
</evidence>
<dbReference type="GO" id="GO:0005829">
    <property type="term" value="C:cytosol"/>
    <property type="evidence" value="ECO:0007669"/>
    <property type="project" value="TreeGrafter"/>
</dbReference>
<keyword evidence="9" id="KW-1185">Reference proteome</keyword>
<evidence type="ECO:0000256" key="5">
    <source>
        <dbReference type="ARBA" id="ARBA00048200"/>
    </source>
</evidence>
<dbReference type="KEGG" id="pcm:AY601_4533"/>
<dbReference type="PATRIC" id="fig|188932.3.peg.4701"/>
<dbReference type="CDD" id="cd05254">
    <property type="entry name" value="dTDP_HR_like_SDR_e"/>
    <property type="match status" value="1"/>
</dbReference>
<dbReference type="NCBIfam" id="TIGR01214">
    <property type="entry name" value="rmlD"/>
    <property type="match status" value="1"/>
</dbReference>
<dbReference type="OrthoDB" id="9803892at2"/>
<name>A0A127VJJ6_9SPHI</name>
<accession>A0A127VJJ6</accession>
<evidence type="ECO:0000313" key="8">
    <source>
        <dbReference type="EMBL" id="AMQ01371.1"/>
    </source>
</evidence>
<dbReference type="PANTHER" id="PTHR10491">
    <property type="entry name" value="DTDP-4-DEHYDRORHAMNOSE REDUCTASE"/>
    <property type="match status" value="1"/>
</dbReference>
<dbReference type="Gene3D" id="3.90.25.10">
    <property type="entry name" value="UDP-galactose 4-epimerase, domain 1"/>
    <property type="match status" value="1"/>
</dbReference>
<dbReference type="UniPathway" id="UPA00124"/>
<gene>
    <name evidence="8" type="ORF">AY601_4533</name>
</gene>
<feature type="domain" description="RmlD-like substrate binding" evidence="7">
    <location>
        <begin position="4"/>
        <end position="284"/>
    </location>
</feature>
<dbReference type="Gene3D" id="3.40.50.720">
    <property type="entry name" value="NAD(P)-binding Rossmann-like Domain"/>
    <property type="match status" value="1"/>
</dbReference>
<protein>
    <recommendedName>
        <fullName evidence="4 6">dTDP-4-dehydrorhamnose reductase</fullName>
        <ecNumber evidence="3 6">1.1.1.133</ecNumber>
    </recommendedName>
</protein>
<dbReference type="GO" id="GO:0008831">
    <property type="term" value="F:dTDP-4-dehydrorhamnose reductase activity"/>
    <property type="evidence" value="ECO:0007669"/>
    <property type="project" value="UniProtKB-EC"/>
</dbReference>